<sequence length="120" mass="13667">MNRLGGFIYASVSVYSGWVQYPTRPFCEIMRFYFTVGKIQGWVGAKRKPNKIHKFSEKCWVFTSFQPNLRLLDKTLPAGHRTVDSRIRGNDGILMILIENYGRAVIPECGYDGTGLDDAL</sequence>
<accession>A0A8T9MR81</accession>
<evidence type="ECO:0000313" key="1">
    <source>
        <dbReference type="EMBL" id="UOP04400.2"/>
    </source>
</evidence>
<dbReference type="Proteomes" id="UP000831534">
    <property type="component" value="Chromosome"/>
</dbReference>
<dbReference type="EMBL" id="CP091521">
    <property type="protein sequence ID" value="UOP04400.2"/>
    <property type="molecule type" value="Genomic_DNA"/>
</dbReference>
<dbReference type="RefSeq" id="WP_376986112.1">
    <property type="nucleotide sequence ID" value="NZ_CP091521.1"/>
</dbReference>
<dbReference type="AlphaFoldDB" id="A0A8T9MR81"/>
<evidence type="ECO:0000313" key="2">
    <source>
        <dbReference type="Proteomes" id="UP000831534"/>
    </source>
</evidence>
<name>A0A8T9MR81_9NEIS</name>
<protein>
    <submittedName>
        <fullName evidence="1">Uncharacterized protein</fullName>
    </submittedName>
</protein>
<organism evidence="1 2">
    <name type="scientific">Conchiformibius kuhniae</name>
    <dbReference type="NCBI Taxonomy" id="211502"/>
    <lineage>
        <taxon>Bacteria</taxon>
        <taxon>Pseudomonadati</taxon>
        <taxon>Pseudomonadota</taxon>
        <taxon>Betaproteobacteria</taxon>
        <taxon>Neisseriales</taxon>
        <taxon>Neisseriaceae</taxon>
        <taxon>Conchiformibius</taxon>
    </lineage>
</organism>
<proteinExistence type="predicted"/>
<dbReference type="KEGG" id="ckh:LVJ77_08735"/>
<reference evidence="1" key="2">
    <citation type="submission" date="2024-09" db="EMBL/GenBank/DDBJ databases">
        <authorList>
            <person name="Veyrier F.J."/>
        </authorList>
    </citation>
    <scope>NUCLEOTIDE SEQUENCE</scope>
    <source>
        <strain evidence="1">17694</strain>
    </source>
</reference>
<reference evidence="1" key="1">
    <citation type="journal article" date="2022" name="Res Sq">
        <title>Evolution of multicellular longitudinally dividing oral cavity symbionts (Neisseriaceae).</title>
        <authorList>
            <person name="Nyongesa S."/>
            <person name="Weber P."/>
            <person name="Bernet E."/>
            <person name="Pullido F."/>
            <person name="Nieckarz M."/>
            <person name="Delaby M."/>
            <person name="Nieves C."/>
            <person name="Viehboeck T."/>
            <person name="Krause N."/>
            <person name="Rivera-Millot A."/>
            <person name="Nakamura A."/>
            <person name="Vischer N."/>
            <person name="VanNieuwenhze M."/>
            <person name="Brun Y."/>
            <person name="Cava F."/>
            <person name="Bulgheresi S."/>
            <person name="Veyrier F."/>
        </authorList>
    </citation>
    <scope>NUCLEOTIDE SEQUENCE</scope>
    <source>
        <strain evidence="1">17694</strain>
    </source>
</reference>
<keyword evidence="2" id="KW-1185">Reference proteome</keyword>
<gene>
    <name evidence="1" type="ORF">LVJ77_08735</name>
</gene>